<dbReference type="AlphaFoldDB" id="A0A3E2NVX6"/>
<dbReference type="InterPro" id="IPR036661">
    <property type="entry name" value="Luciferase-like_sf"/>
</dbReference>
<feature type="domain" description="Luciferase-like" evidence="1">
    <location>
        <begin position="20"/>
        <end position="114"/>
    </location>
</feature>
<dbReference type="RefSeq" id="WP_117382065.1">
    <property type="nucleotide sequence ID" value="NZ_QWDE01000001.1"/>
</dbReference>
<dbReference type="InterPro" id="IPR011251">
    <property type="entry name" value="Luciferase-like_dom"/>
</dbReference>
<dbReference type="PANTHER" id="PTHR30137">
    <property type="entry name" value="LUCIFERASE-LIKE MONOOXYGENASE"/>
    <property type="match status" value="1"/>
</dbReference>
<dbReference type="OrthoDB" id="9780518at2"/>
<dbReference type="Proteomes" id="UP000260823">
    <property type="component" value="Unassembled WGS sequence"/>
</dbReference>
<comment type="caution">
    <text evidence="2">The sequence shown here is derived from an EMBL/GenBank/DDBJ whole genome shotgun (WGS) entry which is preliminary data.</text>
</comment>
<dbReference type="SUPFAM" id="SSF51679">
    <property type="entry name" value="Bacterial luciferase-like"/>
    <property type="match status" value="1"/>
</dbReference>
<dbReference type="PANTHER" id="PTHR30137:SF6">
    <property type="entry name" value="LUCIFERASE-LIKE MONOOXYGENASE"/>
    <property type="match status" value="1"/>
</dbReference>
<proteinExistence type="predicted"/>
<name>A0A3E2NVX6_9SPHI</name>
<dbReference type="GO" id="GO:0016705">
    <property type="term" value="F:oxidoreductase activity, acting on paired donors, with incorporation or reduction of molecular oxygen"/>
    <property type="evidence" value="ECO:0007669"/>
    <property type="project" value="InterPro"/>
</dbReference>
<dbReference type="GO" id="GO:0005829">
    <property type="term" value="C:cytosol"/>
    <property type="evidence" value="ECO:0007669"/>
    <property type="project" value="TreeGrafter"/>
</dbReference>
<organism evidence="2 3">
    <name type="scientific">Mucilaginibacter terrenus</name>
    <dbReference type="NCBI Taxonomy" id="2482727"/>
    <lineage>
        <taxon>Bacteria</taxon>
        <taxon>Pseudomonadati</taxon>
        <taxon>Bacteroidota</taxon>
        <taxon>Sphingobacteriia</taxon>
        <taxon>Sphingobacteriales</taxon>
        <taxon>Sphingobacteriaceae</taxon>
        <taxon>Mucilaginibacter</taxon>
    </lineage>
</organism>
<evidence type="ECO:0000313" key="2">
    <source>
        <dbReference type="EMBL" id="RFZ85164.1"/>
    </source>
</evidence>
<dbReference type="EMBL" id="QWDE01000001">
    <property type="protein sequence ID" value="RFZ85164.1"/>
    <property type="molecule type" value="Genomic_DNA"/>
</dbReference>
<dbReference type="Gene3D" id="3.20.20.30">
    <property type="entry name" value="Luciferase-like domain"/>
    <property type="match status" value="2"/>
</dbReference>
<sequence>MSKIKLGLLDFGYRRKNTSGISVLNDMFEYASLADDLGFSSLWLSEHHNSGQGWSNPEMLLPVLASYTKTINIGVAGILMAIHSPYRVALNFKTLSTIFPGRIDLGLANGYIDPLIDLKFNNCHPADWNYTERFNKRTSELLHYLHFEKQLLSKEKTFIPPFGGDLPTVFRLSGKLDHILGSVKSKMHHCKSTFHSEELDIFDKRMISECRRRFFELHGSELQIRMAVSGLCAVNMINAKRNFLQLETSTLKTAKKMIVGCPSLFRDKLEELQDQSGIDHFIFYDQSLSPRSRRKTLELLAKEFTL</sequence>
<accession>A0A3E2NVX6</accession>
<reference evidence="2 3" key="1">
    <citation type="submission" date="2018-08" db="EMBL/GenBank/DDBJ databases">
        <title>Mucilaginibacter terrae sp. nov., isolated from manganese diggings.</title>
        <authorList>
            <person name="Huang Y."/>
            <person name="Zhou Z."/>
        </authorList>
    </citation>
    <scope>NUCLEOTIDE SEQUENCE [LARGE SCALE GENOMIC DNA]</scope>
    <source>
        <strain evidence="2 3">ZH6</strain>
    </source>
</reference>
<dbReference type="Pfam" id="PF00296">
    <property type="entry name" value="Bac_luciferase"/>
    <property type="match status" value="1"/>
</dbReference>
<dbReference type="InterPro" id="IPR050766">
    <property type="entry name" value="Bact_Lucif_Oxidored"/>
</dbReference>
<evidence type="ECO:0000313" key="3">
    <source>
        <dbReference type="Proteomes" id="UP000260823"/>
    </source>
</evidence>
<gene>
    <name evidence="2" type="ORF">DYU05_06070</name>
</gene>
<evidence type="ECO:0000259" key="1">
    <source>
        <dbReference type="Pfam" id="PF00296"/>
    </source>
</evidence>
<keyword evidence="3" id="KW-1185">Reference proteome</keyword>
<protein>
    <submittedName>
        <fullName evidence="2">LLM class flavin-dependent oxidoreductase</fullName>
    </submittedName>
</protein>